<dbReference type="GO" id="GO:0005524">
    <property type="term" value="F:ATP binding"/>
    <property type="evidence" value="ECO:0007669"/>
    <property type="project" value="UniProtKB-KW"/>
</dbReference>
<evidence type="ECO:0000313" key="5">
    <source>
        <dbReference type="EMBL" id="SVD74352.1"/>
    </source>
</evidence>
<dbReference type="InterPro" id="IPR041222">
    <property type="entry name" value="PriA_3primeBD"/>
</dbReference>
<keyword evidence="2" id="KW-0067">ATP-binding</keyword>
<dbReference type="PANTHER" id="PTHR30580">
    <property type="entry name" value="PRIMOSOMAL PROTEIN N"/>
    <property type="match status" value="1"/>
</dbReference>
<dbReference type="PANTHER" id="PTHR30580:SF0">
    <property type="entry name" value="PRIMOSOMAL PROTEIN N"/>
    <property type="match status" value="1"/>
</dbReference>
<dbReference type="GO" id="GO:0003677">
    <property type="term" value="F:DNA binding"/>
    <property type="evidence" value="ECO:0007669"/>
    <property type="project" value="UniProtKB-KW"/>
</dbReference>
<evidence type="ECO:0000256" key="1">
    <source>
        <dbReference type="ARBA" id="ARBA00022741"/>
    </source>
</evidence>
<sequence>MFIYKIPASLNNIVKPGTCVNAPINRRMHAGFVVSVRMDSGYKGKILSIDSIRETEFHLPEELWQTLEWMAHYYIAPLGQVLKAAVPNSYLKSYKPKNIQFVEITPEGINNISTFDKKKPAQKRLLESLSCVDEPVKIASLSELISSPYTACGQLEKEGLVKIILQPQITDPFDIMGPGEVKAIQLSKEQQEIVNTVQSTEVGFHSYLLHGVTSSGK</sequence>
<reference evidence="5" key="1">
    <citation type="submission" date="2018-05" db="EMBL/GenBank/DDBJ databases">
        <authorList>
            <person name="Lanie J.A."/>
            <person name="Ng W.-L."/>
            <person name="Kazmierczak K.M."/>
            <person name="Andrzejewski T.M."/>
            <person name="Davidsen T.M."/>
            <person name="Wayne K.J."/>
            <person name="Tettelin H."/>
            <person name="Glass J.I."/>
            <person name="Rusch D."/>
            <person name="Podicherti R."/>
            <person name="Tsui H.-C.T."/>
            <person name="Winkler M.E."/>
        </authorList>
    </citation>
    <scope>NUCLEOTIDE SEQUENCE</scope>
</reference>
<name>A0A382XTA8_9ZZZZ</name>
<dbReference type="GO" id="GO:0006270">
    <property type="term" value="P:DNA replication initiation"/>
    <property type="evidence" value="ECO:0007669"/>
    <property type="project" value="TreeGrafter"/>
</dbReference>
<keyword evidence="1" id="KW-0547">Nucleotide-binding</keyword>
<organism evidence="5">
    <name type="scientific">marine metagenome</name>
    <dbReference type="NCBI Taxonomy" id="408172"/>
    <lineage>
        <taxon>unclassified sequences</taxon>
        <taxon>metagenomes</taxon>
        <taxon>ecological metagenomes</taxon>
    </lineage>
</organism>
<feature type="domain" description="Primosomal protein N' 3' DNA-binding" evidence="4">
    <location>
        <begin position="2"/>
        <end position="87"/>
    </location>
</feature>
<keyword evidence="3" id="KW-0238">DNA-binding</keyword>
<dbReference type="EMBL" id="UINC01170349">
    <property type="protein sequence ID" value="SVD74352.1"/>
    <property type="molecule type" value="Genomic_DNA"/>
</dbReference>
<dbReference type="GO" id="GO:0006302">
    <property type="term" value="P:double-strand break repair"/>
    <property type="evidence" value="ECO:0007669"/>
    <property type="project" value="TreeGrafter"/>
</dbReference>
<dbReference type="Pfam" id="PF17764">
    <property type="entry name" value="PriA_3primeBD"/>
    <property type="match status" value="1"/>
</dbReference>
<evidence type="ECO:0000256" key="3">
    <source>
        <dbReference type="ARBA" id="ARBA00023125"/>
    </source>
</evidence>
<proteinExistence type="predicted"/>
<dbReference type="Gene3D" id="3.40.1440.60">
    <property type="entry name" value="PriA, 3(prime) DNA-binding domain"/>
    <property type="match status" value="1"/>
</dbReference>
<evidence type="ECO:0000256" key="2">
    <source>
        <dbReference type="ARBA" id="ARBA00022840"/>
    </source>
</evidence>
<accession>A0A382XTA8</accession>
<protein>
    <recommendedName>
        <fullName evidence="4">Primosomal protein N' 3' DNA-binding domain-containing protein</fullName>
    </recommendedName>
</protein>
<dbReference type="InterPro" id="IPR042115">
    <property type="entry name" value="PriA_3primeBD_sf"/>
</dbReference>
<evidence type="ECO:0000259" key="4">
    <source>
        <dbReference type="Pfam" id="PF17764"/>
    </source>
</evidence>
<dbReference type="GO" id="GO:0006310">
    <property type="term" value="P:DNA recombination"/>
    <property type="evidence" value="ECO:0007669"/>
    <property type="project" value="TreeGrafter"/>
</dbReference>
<dbReference type="GO" id="GO:0043138">
    <property type="term" value="F:3'-5' DNA helicase activity"/>
    <property type="evidence" value="ECO:0007669"/>
    <property type="project" value="TreeGrafter"/>
</dbReference>
<dbReference type="AlphaFoldDB" id="A0A382XTA8"/>
<gene>
    <name evidence="5" type="ORF">METZ01_LOCUS427206</name>
</gene>
<feature type="non-terminal residue" evidence="5">
    <location>
        <position position="217"/>
    </location>
</feature>